<dbReference type="Proteomes" id="UP000266841">
    <property type="component" value="Unassembled WGS sequence"/>
</dbReference>
<evidence type="ECO:0000313" key="2">
    <source>
        <dbReference type="EMBL" id="EJK50013.1"/>
    </source>
</evidence>
<gene>
    <name evidence="2" type="ORF">THAOC_31051</name>
</gene>
<proteinExistence type="predicted"/>
<accession>K0R8W9</accession>
<protein>
    <submittedName>
        <fullName evidence="2">Uncharacterized protein</fullName>
    </submittedName>
</protein>
<dbReference type="EMBL" id="AGNL01044260">
    <property type="protein sequence ID" value="EJK50013.1"/>
    <property type="molecule type" value="Genomic_DNA"/>
</dbReference>
<dbReference type="AlphaFoldDB" id="K0R8W9"/>
<organism evidence="2 3">
    <name type="scientific">Thalassiosira oceanica</name>
    <name type="common">Marine diatom</name>
    <dbReference type="NCBI Taxonomy" id="159749"/>
    <lineage>
        <taxon>Eukaryota</taxon>
        <taxon>Sar</taxon>
        <taxon>Stramenopiles</taxon>
        <taxon>Ochrophyta</taxon>
        <taxon>Bacillariophyta</taxon>
        <taxon>Coscinodiscophyceae</taxon>
        <taxon>Thalassiosirophycidae</taxon>
        <taxon>Thalassiosirales</taxon>
        <taxon>Thalassiosiraceae</taxon>
        <taxon>Thalassiosira</taxon>
    </lineage>
</organism>
<reference evidence="2 3" key="1">
    <citation type="journal article" date="2012" name="Genome Biol.">
        <title>Genome and low-iron response of an oceanic diatom adapted to chronic iron limitation.</title>
        <authorList>
            <person name="Lommer M."/>
            <person name="Specht M."/>
            <person name="Roy A.S."/>
            <person name="Kraemer L."/>
            <person name="Andreson R."/>
            <person name="Gutowska M.A."/>
            <person name="Wolf J."/>
            <person name="Bergner S.V."/>
            <person name="Schilhabel M.B."/>
            <person name="Klostermeier U.C."/>
            <person name="Beiko R.G."/>
            <person name="Rosenstiel P."/>
            <person name="Hippler M."/>
            <person name="Laroche J."/>
        </authorList>
    </citation>
    <scope>NUCLEOTIDE SEQUENCE [LARGE SCALE GENOMIC DNA]</scope>
    <source>
        <strain evidence="2 3">CCMP1005</strain>
    </source>
</reference>
<name>K0R8W9_THAOC</name>
<feature type="compositionally biased region" description="Low complexity" evidence="1">
    <location>
        <begin position="128"/>
        <end position="141"/>
    </location>
</feature>
<evidence type="ECO:0000313" key="3">
    <source>
        <dbReference type="Proteomes" id="UP000266841"/>
    </source>
</evidence>
<keyword evidence="3" id="KW-1185">Reference proteome</keyword>
<sequence length="178" mass="18538">MIKSALASPPMLGTPLPLAFAVLEARGMQTPKIIHQHSTAKGYVQCPQSRLDGPIRRLETTRQEPVATGGRDGKRRGLVRACIICIGGIWLGGTRRDRRTMNIAATPCPGGRLFETTPQVTTALDPRPASSAAASPSSAAPTPCLADSWGATGDSNAQLSMGDLPRPPAPYASAATVG</sequence>
<comment type="caution">
    <text evidence="2">The sequence shown here is derived from an EMBL/GenBank/DDBJ whole genome shotgun (WGS) entry which is preliminary data.</text>
</comment>
<feature type="region of interest" description="Disordered" evidence="1">
    <location>
        <begin position="124"/>
        <end position="178"/>
    </location>
</feature>
<evidence type="ECO:0000256" key="1">
    <source>
        <dbReference type="SAM" id="MobiDB-lite"/>
    </source>
</evidence>